<comment type="caution">
    <text evidence="1">The sequence shown here is derived from an EMBL/GenBank/DDBJ whole genome shotgun (WGS) entry which is preliminary data.</text>
</comment>
<accession>X1TUA3</accession>
<dbReference type="EMBL" id="BARW01029389">
    <property type="protein sequence ID" value="GAJ08923.1"/>
    <property type="molecule type" value="Genomic_DNA"/>
</dbReference>
<organism evidence="1">
    <name type="scientific">marine sediment metagenome</name>
    <dbReference type="NCBI Taxonomy" id="412755"/>
    <lineage>
        <taxon>unclassified sequences</taxon>
        <taxon>metagenomes</taxon>
        <taxon>ecological metagenomes</taxon>
    </lineage>
</organism>
<reference evidence="1" key="1">
    <citation type="journal article" date="2014" name="Front. Microbiol.">
        <title>High frequency of phylogenetically diverse reductive dehalogenase-homologous genes in deep subseafloor sedimentary metagenomes.</title>
        <authorList>
            <person name="Kawai M."/>
            <person name="Futagami T."/>
            <person name="Toyoda A."/>
            <person name="Takaki Y."/>
            <person name="Nishi S."/>
            <person name="Hori S."/>
            <person name="Arai W."/>
            <person name="Tsubouchi T."/>
            <person name="Morono Y."/>
            <person name="Uchiyama I."/>
            <person name="Ito T."/>
            <person name="Fujiyama A."/>
            <person name="Inagaki F."/>
            <person name="Takami H."/>
        </authorList>
    </citation>
    <scope>NUCLEOTIDE SEQUENCE</scope>
    <source>
        <strain evidence="1">Expedition CK06-06</strain>
    </source>
</reference>
<sequence>EAISIKPEGHRLNEKFSNIDSFKMSKIGG</sequence>
<gene>
    <name evidence="1" type="ORF">S12H4_47233</name>
</gene>
<protein>
    <submittedName>
        <fullName evidence="1">Uncharacterized protein</fullName>
    </submittedName>
</protein>
<feature type="non-terminal residue" evidence="1">
    <location>
        <position position="1"/>
    </location>
</feature>
<dbReference type="AlphaFoldDB" id="X1TUA3"/>
<evidence type="ECO:0000313" key="1">
    <source>
        <dbReference type="EMBL" id="GAJ08923.1"/>
    </source>
</evidence>
<name>X1TUA3_9ZZZZ</name>
<proteinExistence type="predicted"/>